<dbReference type="PANTHER" id="PTHR24416:SF527">
    <property type="entry name" value="PROTO-ONCOGENE TYROSINE-PROTEIN KINASE ROS"/>
    <property type="match status" value="1"/>
</dbReference>
<dbReference type="PANTHER" id="PTHR24416">
    <property type="entry name" value="TYROSINE-PROTEIN KINASE RECEPTOR"/>
    <property type="match status" value="1"/>
</dbReference>
<dbReference type="PROSITE" id="PS50853">
    <property type="entry name" value="FN3"/>
    <property type="match status" value="6"/>
</dbReference>
<dbReference type="Gene3D" id="3.30.200.20">
    <property type="entry name" value="Phosphorylase Kinase, domain 1"/>
    <property type="match status" value="1"/>
</dbReference>
<dbReference type="FunFam" id="2.60.40.10:FF:001237">
    <property type="entry name" value="Tyrosine-protein kinase receptor"/>
    <property type="match status" value="1"/>
</dbReference>
<dbReference type="FunFam" id="2.60.40.10:FF:001816">
    <property type="entry name" value="Tyrosine-protein kinase receptor"/>
    <property type="match status" value="1"/>
</dbReference>
<dbReference type="InterPro" id="IPR020635">
    <property type="entry name" value="Tyr_kinase_cat_dom"/>
</dbReference>
<dbReference type="PROSITE" id="PS00107">
    <property type="entry name" value="PROTEIN_KINASE_ATP"/>
    <property type="match status" value="1"/>
</dbReference>
<evidence type="ECO:0000256" key="15">
    <source>
        <dbReference type="ARBA" id="ARBA00023180"/>
    </source>
</evidence>
<dbReference type="FunFam" id="2.60.40.10:FF:000984">
    <property type="entry name" value="Tyrosine-protein kinase receptor"/>
    <property type="match status" value="1"/>
</dbReference>
<dbReference type="InterPro" id="IPR013783">
    <property type="entry name" value="Ig-like_fold"/>
</dbReference>
<dbReference type="FunFam" id="2.120.10.30:FF:000044">
    <property type="entry name" value="Tyrosine-protein kinase receptor"/>
    <property type="match status" value="1"/>
</dbReference>
<dbReference type="CDD" id="cd05044">
    <property type="entry name" value="PTKc_c-ros"/>
    <property type="match status" value="1"/>
</dbReference>
<dbReference type="InterPro" id="IPR002011">
    <property type="entry name" value="Tyr_kinase_rcpt_2_CS"/>
</dbReference>
<dbReference type="GO" id="GO:0010966">
    <property type="term" value="P:regulation of phosphate transport"/>
    <property type="evidence" value="ECO:0007669"/>
    <property type="project" value="Ensembl"/>
</dbReference>
<evidence type="ECO:0000256" key="19">
    <source>
        <dbReference type="SAM" id="MobiDB-lite"/>
    </source>
</evidence>
<comment type="catalytic activity">
    <reaction evidence="16 18">
        <text>L-tyrosyl-[protein] + ATP = O-phospho-L-tyrosyl-[protein] + ADP + H(+)</text>
        <dbReference type="Rhea" id="RHEA:10596"/>
        <dbReference type="Rhea" id="RHEA-COMP:10136"/>
        <dbReference type="Rhea" id="RHEA-COMP:20101"/>
        <dbReference type="ChEBI" id="CHEBI:15378"/>
        <dbReference type="ChEBI" id="CHEBI:30616"/>
        <dbReference type="ChEBI" id="CHEBI:46858"/>
        <dbReference type="ChEBI" id="CHEBI:61978"/>
        <dbReference type="ChEBI" id="CHEBI:456216"/>
        <dbReference type="EC" id="2.7.10.1"/>
    </reaction>
</comment>
<evidence type="ECO:0000256" key="7">
    <source>
        <dbReference type="ARBA" id="ARBA00022737"/>
    </source>
</evidence>
<dbReference type="GO" id="GO:0043235">
    <property type="term" value="C:receptor complex"/>
    <property type="evidence" value="ECO:0007669"/>
    <property type="project" value="TreeGrafter"/>
</dbReference>
<dbReference type="GO" id="GO:0048471">
    <property type="term" value="C:perinuclear region of cytoplasm"/>
    <property type="evidence" value="ECO:0007669"/>
    <property type="project" value="Ensembl"/>
</dbReference>
<dbReference type="SUPFAM" id="SSF56112">
    <property type="entry name" value="Protein kinase-like (PK-like)"/>
    <property type="match status" value="1"/>
</dbReference>
<evidence type="ECO:0000256" key="8">
    <source>
        <dbReference type="ARBA" id="ARBA00022741"/>
    </source>
</evidence>
<dbReference type="Pfam" id="PF07714">
    <property type="entry name" value="PK_Tyr_Ser-Thr"/>
    <property type="match status" value="1"/>
</dbReference>
<name>A0A8C0L6M8_CANLU</name>
<keyword evidence="12 20" id="KW-0472">Membrane</keyword>
<keyword evidence="9" id="KW-0418">Kinase</keyword>
<dbReference type="PROSITE" id="PS00109">
    <property type="entry name" value="PROTEIN_KINASE_TYR"/>
    <property type="match status" value="1"/>
</dbReference>
<feature type="domain" description="Fibronectin type-III" evidence="22">
    <location>
        <begin position="197"/>
        <end position="285"/>
    </location>
</feature>
<keyword evidence="8 17" id="KW-0547">Nucleotide-binding</keyword>
<dbReference type="InterPro" id="IPR000033">
    <property type="entry name" value="LDLR_classB_rpt"/>
</dbReference>
<keyword evidence="10 17" id="KW-0067">ATP-binding</keyword>
<dbReference type="Gene3D" id="1.10.510.10">
    <property type="entry name" value="Transferase(Phosphotransferase) domain 1"/>
    <property type="match status" value="1"/>
</dbReference>
<comment type="similarity">
    <text evidence="18">Belongs to the protein kinase superfamily. Tyr protein kinase family. Insulin receptor subfamily.</text>
</comment>
<evidence type="ECO:0000256" key="2">
    <source>
        <dbReference type="ARBA" id="ARBA00022475"/>
    </source>
</evidence>
<dbReference type="GO" id="GO:0032006">
    <property type="term" value="P:regulation of TOR signaling"/>
    <property type="evidence" value="ECO:0007669"/>
    <property type="project" value="TreeGrafter"/>
</dbReference>
<sequence>MKNICWLILKSVNFATLGCIWISVIQCTVLNSCLKSCVTNLGWQLDIGTPFNLSEQCIQGCHFWNSVDQENCALKCRESCEVGCSSAEGAFEAEVLENADFPTAPFASSIGSHSVTLRWKSANISGVKYIIQWKYTQLPGSWTYTEAVSKLSYVVEPLHPFTEYIFRVAWIFTAQLQLYSLPSPSYRTHPSGVPETAPSIRNIESSSPDTVEVSWTPPQFPGGPILGYNIRLVSKNQQLDSGTQSTSFQFYSTLPNTTYRFSIAAVNEVGEGPEAESSITTLSSAVQEEEQWLFLSRKASLRKRSLKHLVDEAHCLQLTSIVISLLKIKEINFLSFFLVQVIYFSEGMLIWLKEAANMSDGSDLRVFYRGSGLISSISVDWLYQRMYFIMDALVYVCDLGNCSNTEEITPPSITAPQKIVVDPYNGYVFYLLKDGIYRVDLPVPSGRDSEALRIVESPTLKDFAVKPQSKRIIYFNDTAHVFMSTFLDGSASHLVLAPVSFADVKSFACENNDFLVTDGKAVFQQDSLSFNEFIVGCDLSHIEEFGFGNLVILGSYAQPHPLPGRPQQLSVLFGSHQALVQWKPPALAIGASECPSAWQNWIYEVKVSTQDFPEITHIFSNISGTMLNVPELQSATKYKVSVRASSPKGPGPWSEPSVGTTLVPASEPPFIMAVKEDGLWSKPLNSFGPGELISSDIGNVSDMDWYNNSLYYSDVKGDVYVWLLNGTDISENYHIPNISGAGALAFDWLGQFLYWAGKTYVIQRQSLLTGHTDIVTHVKLLVNDMVVDSVGGYLYWTTLYSVESTRLNGESSLILQAQPWFSGKKVIALTLDLSDGLLYWLVQDSQCIHLYAAVLRGQSTGETNITEFAAWSTSEISQNTVMYYSGRLFWINGFRIITAQEIGQRASVSILEPAKFNQFTIIQTSLKPLPGNFSVTPKVIPDSVPESSFRIEGNASSFQILWNAPPAVDWGVIFYSVEFSSHSKFLASEQQLLPVFTVEGLEPYALYNLSVTPYTYWGKGPKTSLSLRAPETVPSAPRNPRMFVLPSGKYYKQNEVVVEFRWNKPKHENGVLTRSEIFYHITNQTDTNETFQDWIAVNTTPSEMSFQLEGMSPGWKRGTSTVRTEEINQFPILITLFDNKIVLLDMDQSHIVWMFSAERVINTMGYTADDGMGYYAQGDSLCLLNMHNRSTSEIFRDALVSDITIITTDWISRHLYFVRKESQNGMQIFDVDLEHKVKYPRKLKICNRNSTIVSFSVYPLLSRLYWTEVSDFGSQMFYYSIINQTLSHILPSRPTNHSNGKKQCFCGVTEFEFSGTMTIDTSDLKKPWIYFVKGQEIWATDLEGCQCWQVIMVPTPLAGKTLESLTVDGEFLYWISSTKDSTEIYQAKKSNGAILSQMKAQRSKRILAYSSVLQPFPDKALLCLASDTAEPILLNTTNTSLTIRLPPARTNLPWLSGITPPTPTYLVYYKEVNGRKTSPELKYKMLEFQERIVLIDGLQPFSTYVIQTAVKNYYSDPMEQLPVGKEIWGKTKSGVPEAVRLINTTVQSDTSVLISWRESHKPNGPRESVRYQLAISHLALVPETPLRQRDYPDGRLALLVTRLSGGKLYVFKVLACHAEEMWCAESHPVTVKMFDTPEKPYALVPENTSVQLDWTAPSDVNLIRFWFELQKWKYNEFFSVNASCFQGPTYVCNITDLQPFTAYNVHVVVIYETGENSTSLPESFKTKAGVPSQPGIPEVLEGSKDSIQWGKAEDNGSRLLYYILEVRKGISNDSQNQNLMWKMAFNGSCSSICTWKSKNLKGTFQFRVVAANDLGFGDYSGISENIILAGDVFWMPETSFILTIIIGIFLVVTVPLVFVWHRKLKNQKAPKEGLTGLINEDKELAELRGLAAGVGLANACYAIHTLPTQAEIESLPAFPREKLTLRLLLGSGAFGEVYEGTAVDILGAGTGETKVAVKTLKKGSTDQEKIEFLKEAHLMSKFNHPNILKQLGVCLLNEPQYIILELMEGGDLLTYLRKARMTTFHGPLLTLVDLVDLCVDISKGCVYLEQMHFIHRDLAARNCLVSVKDYTSPSRVVKIGDFGLARDIYKNDYYRKTGEGLLPVRWMAPESLMDGIFTTQSDVWSFGILIWEILTLGHQPYPTHSNLDVLNYVQTGGRLEPPKNCPDDLWNLLTQCWAQEPDQRPTFHKIQDQLQLFRNVSLNGISQCREEADHSGVINEGFEDEDGSVICLNSGDITSIALTETKNQEGLNYMVLATECSQGEENSEGPLGSKESGSCGLTKEEKEPHADKDPCQEKQVAYCPPGNPEGLNYACLTHSGYRDGSD</sequence>
<dbReference type="SMART" id="SM00060">
    <property type="entry name" value="FN3"/>
    <property type="match status" value="8"/>
</dbReference>
<evidence type="ECO:0000256" key="5">
    <source>
        <dbReference type="ARBA" id="ARBA00022692"/>
    </source>
</evidence>
<dbReference type="Proteomes" id="UP000694391">
    <property type="component" value="Unplaced"/>
</dbReference>
<feature type="domain" description="Fibronectin type-III" evidence="22">
    <location>
        <begin position="1636"/>
        <end position="1729"/>
    </location>
</feature>
<dbReference type="SMART" id="SM00219">
    <property type="entry name" value="TyrKc"/>
    <property type="match status" value="1"/>
</dbReference>
<keyword evidence="15" id="KW-0325">Glycoprotein</keyword>
<dbReference type="FunFam" id="2.60.40.10:FF:000882">
    <property type="entry name" value="Tyrosine-protein kinase receptor"/>
    <property type="match status" value="1"/>
</dbReference>
<reference evidence="23" key="2">
    <citation type="submission" date="2025-09" db="UniProtKB">
        <authorList>
            <consortium name="Ensembl"/>
        </authorList>
    </citation>
    <scope>IDENTIFICATION</scope>
</reference>
<evidence type="ECO:0000256" key="20">
    <source>
        <dbReference type="SAM" id="Phobius"/>
    </source>
</evidence>
<evidence type="ECO:0000256" key="18">
    <source>
        <dbReference type="RuleBase" id="RU000312"/>
    </source>
</evidence>
<evidence type="ECO:0000256" key="14">
    <source>
        <dbReference type="ARBA" id="ARBA00023170"/>
    </source>
</evidence>
<evidence type="ECO:0000256" key="1">
    <source>
        <dbReference type="ARBA" id="ARBA00004251"/>
    </source>
</evidence>
<gene>
    <name evidence="23" type="primary">ROS1</name>
</gene>
<dbReference type="CDD" id="cd00063">
    <property type="entry name" value="FN3"/>
    <property type="match status" value="7"/>
</dbReference>
<evidence type="ECO:0000259" key="21">
    <source>
        <dbReference type="PROSITE" id="PS50011"/>
    </source>
</evidence>
<feature type="region of interest" description="Disordered" evidence="19">
    <location>
        <begin position="2263"/>
        <end position="2299"/>
    </location>
</feature>
<dbReference type="InterPro" id="IPR008266">
    <property type="entry name" value="Tyr_kinase_AS"/>
</dbReference>
<evidence type="ECO:0000256" key="6">
    <source>
        <dbReference type="ARBA" id="ARBA00022729"/>
    </source>
</evidence>
<keyword evidence="7" id="KW-0677">Repeat</keyword>
<feature type="domain" description="Fibronectin type-III" evidence="22">
    <location>
        <begin position="944"/>
        <end position="1036"/>
    </location>
</feature>
<dbReference type="SMART" id="SM00135">
    <property type="entry name" value="LY"/>
    <property type="match status" value="4"/>
</dbReference>
<dbReference type="InterPro" id="IPR036116">
    <property type="entry name" value="FN3_sf"/>
</dbReference>
<dbReference type="PROSITE" id="PS00239">
    <property type="entry name" value="RECEPTOR_TYR_KIN_II"/>
    <property type="match status" value="1"/>
</dbReference>
<dbReference type="FunFam" id="3.30.200.20:FF:000301">
    <property type="entry name" value="Tyrosine-protein kinase receptor"/>
    <property type="match status" value="1"/>
</dbReference>
<dbReference type="InterPro" id="IPR017441">
    <property type="entry name" value="Protein_kinase_ATP_BS"/>
</dbReference>
<keyword evidence="2" id="KW-1003">Cell membrane</keyword>
<comment type="subcellular location">
    <subcellularLocation>
        <location evidence="1">Cell membrane</location>
        <topology evidence="1">Single-pass type I membrane protein</topology>
    </subcellularLocation>
</comment>
<dbReference type="GO" id="GO:0005886">
    <property type="term" value="C:plasma membrane"/>
    <property type="evidence" value="ECO:0007669"/>
    <property type="project" value="UniProtKB-SubCell"/>
</dbReference>
<dbReference type="GO" id="GO:0010629">
    <property type="term" value="P:negative regulation of gene expression"/>
    <property type="evidence" value="ECO:0007669"/>
    <property type="project" value="Ensembl"/>
</dbReference>
<feature type="domain" description="Protein kinase" evidence="21">
    <location>
        <begin position="1923"/>
        <end position="2197"/>
    </location>
</feature>
<evidence type="ECO:0000256" key="3">
    <source>
        <dbReference type="ARBA" id="ARBA00022553"/>
    </source>
</evidence>
<evidence type="ECO:0000259" key="22">
    <source>
        <dbReference type="PROSITE" id="PS50853"/>
    </source>
</evidence>
<dbReference type="GO" id="GO:0010467">
    <property type="term" value="P:gene expression"/>
    <property type="evidence" value="ECO:0007669"/>
    <property type="project" value="Ensembl"/>
</dbReference>
<feature type="compositionally biased region" description="Basic and acidic residues" evidence="19">
    <location>
        <begin position="2282"/>
        <end position="2296"/>
    </location>
</feature>
<evidence type="ECO:0000256" key="16">
    <source>
        <dbReference type="ARBA" id="ARBA00051243"/>
    </source>
</evidence>
<dbReference type="GO" id="GO:0070372">
    <property type="term" value="P:regulation of ERK1 and ERK2 cascade"/>
    <property type="evidence" value="ECO:0007669"/>
    <property type="project" value="Ensembl"/>
</dbReference>
<dbReference type="Gene3D" id="2.120.10.30">
    <property type="entry name" value="TolB, C-terminal domain"/>
    <property type="match status" value="3"/>
</dbReference>
<dbReference type="InterPro" id="IPR011042">
    <property type="entry name" value="6-blade_b-propeller_TolB-like"/>
</dbReference>
<evidence type="ECO:0000256" key="4">
    <source>
        <dbReference type="ARBA" id="ARBA00022679"/>
    </source>
</evidence>
<dbReference type="Pfam" id="PF00041">
    <property type="entry name" value="fn3"/>
    <property type="match status" value="2"/>
</dbReference>
<feature type="binding site" evidence="17">
    <location>
        <position position="1958"/>
    </location>
    <ligand>
        <name>ATP</name>
        <dbReference type="ChEBI" id="CHEBI:30616"/>
    </ligand>
</feature>
<organism evidence="23 24">
    <name type="scientific">Canis lupus dingo</name>
    <name type="common">dingo</name>
    <dbReference type="NCBI Taxonomy" id="286419"/>
    <lineage>
        <taxon>Eukaryota</taxon>
        <taxon>Metazoa</taxon>
        <taxon>Chordata</taxon>
        <taxon>Craniata</taxon>
        <taxon>Vertebrata</taxon>
        <taxon>Euteleostomi</taxon>
        <taxon>Mammalia</taxon>
        <taxon>Eutheria</taxon>
        <taxon>Laurasiatheria</taxon>
        <taxon>Carnivora</taxon>
        <taxon>Caniformia</taxon>
        <taxon>Canidae</taxon>
        <taxon>Canis</taxon>
    </lineage>
</organism>
<evidence type="ECO:0000256" key="12">
    <source>
        <dbReference type="ARBA" id="ARBA00023136"/>
    </source>
</evidence>
<feature type="domain" description="Fibronectin type-III" evidence="22">
    <location>
        <begin position="101"/>
        <end position="191"/>
    </location>
</feature>
<feature type="domain" description="Fibronectin type-III" evidence="22">
    <location>
        <begin position="562"/>
        <end position="664"/>
    </location>
</feature>
<dbReference type="InterPro" id="IPR001245">
    <property type="entry name" value="Ser-Thr/Tyr_kinase_cat_dom"/>
</dbReference>
<evidence type="ECO:0000256" key="13">
    <source>
        <dbReference type="ARBA" id="ARBA00023137"/>
    </source>
</evidence>
<evidence type="ECO:0000313" key="23">
    <source>
        <dbReference type="Ensembl" id="ENSCAFP00020027291.1"/>
    </source>
</evidence>
<reference evidence="23" key="1">
    <citation type="submission" date="2025-08" db="UniProtKB">
        <authorList>
            <consortium name="Ensembl"/>
        </authorList>
    </citation>
    <scope>IDENTIFICATION</scope>
</reference>
<evidence type="ECO:0000313" key="24">
    <source>
        <dbReference type="Proteomes" id="UP000694391"/>
    </source>
</evidence>
<keyword evidence="4" id="KW-0808">Transferase</keyword>
<dbReference type="GO" id="GO:0009986">
    <property type="term" value="C:cell surface"/>
    <property type="evidence" value="ECO:0007669"/>
    <property type="project" value="Ensembl"/>
</dbReference>
<dbReference type="SUPFAM" id="SSF49265">
    <property type="entry name" value="Fibronectin type III"/>
    <property type="match status" value="5"/>
</dbReference>
<dbReference type="InterPro" id="IPR000719">
    <property type="entry name" value="Prot_kinase_dom"/>
</dbReference>
<dbReference type="PROSITE" id="PS50011">
    <property type="entry name" value="PROTEIN_KINASE_DOM"/>
    <property type="match status" value="1"/>
</dbReference>
<dbReference type="FunFam" id="2.60.40.10:FF:001018">
    <property type="entry name" value="Tyrosine-protein kinase receptor"/>
    <property type="match status" value="1"/>
</dbReference>
<dbReference type="SUPFAM" id="SSF63825">
    <property type="entry name" value="YWTD domain"/>
    <property type="match status" value="3"/>
</dbReference>
<accession>A0A8C0L6M8</accession>
<keyword evidence="13" id="KW-0829">Tyrosine-protein kinase</keyword>
<feature type="transmembrane region" description="Helical" evidence="20">
    <location>
        <begin position="1840"/>
        <end position="1861"/>
    </location>
</feature>
<dbReference type="FunFam" id="2.60.40.10:FF:001074">
    <property type="entry name" value="Tyrosine-protein kinase receptor"/>
    <property type="match status" value="1"/>
</dbReference>
<dbReference type="GO" id="GO:0005524">
    <property type="term" value="F:ATP binding"/>
    <property type="evidence" value="ECO:0007669"/>
    <property type="project" value="UniProtKB-UniRule"/>
</dbReference>
<evidence type="ECO:0000256" key="11">
    <source>
        <dbReference type="ARBA" id="ARBA00022989"/>
    </source>
</evidence>
<dbReference type="InterPro" id="IPR050122">
    <property type="entry name" value="RTK"/>
</dbReference>
<keyword evidence="5 18" id="KW-0812">Transmembrane</keyword>
<evidence type="ECO:0000256" key="9">
    <source>
        <dbReference type="ARBA" id="ARBA00022777"/>
    </source>
</evidence>
<protein>
    <recommendedName>
        <fullName evidence="18">Tyrosine-protein kinase receptor</fullName>
        <ecNumber evidence="18">2.7.10.1</ecNumber>
    </recommendedName>
</protein>
<dbReference type="GO" id="GO:0007283">
    <property type="term" value="P:spermatogenesis"/>
    <property type="evidence" value="ECO:0007669"/>
    <property type="project" value="Ensembl"/>
</dbReference>
<evidence type="ECO:0000256" key="17">
    <source>
        <dbReference type="PROSITE-ProRule" id="PRU10141"/>
    </source>
</evidence>
<dbReference type="InterPro" id="IPR011009">
    <property type="entry name" value="Kinase-like_dom_sf"/>
</dbReference>
<dbReference type="GO" id="GO:0007169">
    <property type="term" value="P:cell surface receptor protein tyrosine kinase signaling pathway"/>
    <property type="evidence" value="ECO:0007669"/>
    <property type="project" value="InterPro"/>
</dbReference>
<proteinExistence type="inferred from homology"/>
<keyword evidence="3 18" id="KW-0597">Phosphoprotein</keyword>
<dbReference type="GO" id="GO:0002066">
    <property type="term" value="P:columnar/cuboidal epithelial cell development"/>
    <property type="evidence" value="ECO:0007669"/>
    <property type="project" value="Ensembl"/>
</dbReference>
<dbReference type="FunFam" id="1.10.510.10:FF:000341">
    <property type="entry name" value="Tyrosine-protein kinase receptor"/>
    <property type="match status" value="1"/>
</dbReference>
<dbReference type="Ensembl" id="ENSCAFT00020031500.1">
    <property type="protein sequence ID" value="ENSCAFP00020027291.1"/>
    <property type="gene ID" value="ENSCAFG00020021389.1"/>
</dbReference>
<dbReference type="FunFam" id="2.120.10.30:FF:000038">
    <property type="entry name" value="Tyrosine-protein kinase receptor"/>
    <property type="match status" value="1"/>
</dbReference>
<dbReference type="EC" id="2.7.10.1" evidence="18"/>
<dbReference type="Gene3D" id="2.60.40.10">
    <property type="entry name" value="Immunoglobulins"/>
    <property type="match status" value="7"/>
</dbReference>
<keyword evidence="24" id="KW-1185">Reference proteome</keyword>
<dbReference type="FunFam" id="2.60.40.10:FF:001024">
    <property type="entry name" value="Tyrosine-protein kinase receptor"/>
    <property type="match status" value="1"/>
</dbReference>
<dbReference type="GO" id="GO:0004714">
    <property type="term" value="F:transmembrane receptor protein tyrosine kinase activity"/>
    <property type="evidence" value="ECO:0007669"/>
    <property type="project" value="UniProtKB-EC"/>
</dbReference>
<evidence type="ECO:0000256" key="10">
    <source>
        <dbReference type="ARBA" id="ARBA00022840"/>
    </source>
</evidence>
<keyword evidence="14 18" id="KW-0675">Receptor</keyword>
<dbReference type="GO" id="GO:0019903">
    <property type="term" value="F:protein phosphatase binding"/>
    <property type="evidence" value="ECO:0007669"/>
    <property type="project" value="Ensembl"/>
</dbReference>
<dbReference type="InterPro" id="IPR003961">
    <property type="entry name" value="FN3_dom"/>
</dbReference>
<keyword evidence="11 20" id="KW-1133">Transmembrane helix</keyword>
<dbReference type="FunFam" id="2.120.10.30:FF:000042">
    <property type="entry name" value="Tyrosine-protein kinase receptor"/>
    <property type="match status" value="1"/>
</dbReference>
<dbReference type="PRINTS" id="PR00109">
    <property type="entry name" value="TYRKINASE"/>
</dbReference>
<keyword evidence="6" id="KW-0732">Signal</keyword>
<feature type="domain" description="Fibronectin type-III" evidence="22">
    <location>
        <begin position="1535"/>
        <end position="1634"/>
    </location>
</feature>
<dbReference type="GeneTree" id="ENSGT00940000160831"/>